<dbReference type="Pfam" id="PF03119">
    <property type="entry name" value="DNA_ligase_ZBD"/>
    <property type="match status" value="1"/>
</dbReference>
<evidence type="ECO:0000256" key="14">
    <source>
        <dbReference type="HAMAP-Rule" id="MF_01588"/>
    </source>
</evidence>
<dbReference type="InterPro" id="IPR012340">
    <property type="entry name" value="NA-bd_OB-fold"/>
</dbReference>
<dbReference type="FunFam" id="1.10.150.20:FF:000007">
    <property type="entry name" value="DNA ligase"/>
    <property type="match status" value="1"/>
</dbReference>
<evidence type="ECO:0000256" key="12">
    <source>
        <dbReference type="ARBA" id="ARBA00034005"/>
    </source>
</evidence>
<keyword evidence="4 14" id="KW-0436">Ligase</keyword>
<dbReference type="SUPFAM" id="SSF52113">
    <property type="entry name" value="BRCT domain"/>
    <property type="match status" value="1"/>
</dbReference>
<evidence type="ECO:0000256" key="4">
    <source>
        <dbReference type="ARBA" id="ARBA00022598"/>
    </source>
</evidence>
<dbReference type="GO" id="GO:0046872">
    <property type="term" value="F:metal ion binding"/>
    <property type="evidence" value="ECO:0007669"/>
    <property type="project" value="UniProtKB-KW"/>
</dbReference>
<dbReference type="Pfam" id="PF00533">
    <property type="entry name" value="BRCT"/>
    <property type="match status" value="1"/>
</dbReference>
<comment type="caution">
    <text evidence="17">The sequence shown here is derived from an EMBL/GenBank/DDBJ whole genome shotgun (WGS) entry which is preliminary data.</text>
</comment>
<dbReference type="InterPro" id="IPR013840">
    <property type="entry name" value="DNAligase_N"/>
</dbReference>
<accession>A0A839HFQ7</accession>
<evidence type="ECO:0000256" key="8">
    <source>
        <dbReference type="ARBA" id="ARBA00022833"/>
    </source>
</evidence>
<feature type="binding site" evidence="14">
    <location>
        <begin position="85"/>
        <end position="86"/>
    </location>
    <ligand>
        <name>NAD(+)</name>
        <dbReference type="ChEBI" id="CHEBI:57540"/>
    </ligand>
</feature>
<evidence type="ECO:0000256" key="6">
    <source>
        <dbReference type="ARBA" id="ARBA00022723"/>
    </source>
</evidence>
<feature type="binding site" evidence="14">
    <location>
        <position position="142"/>
    </location>
    <ligand>
        <name>NAD(+)</name>
        <dbReference type="ChEBI" id="CHEBI:57540"/>
    </ligand>
</feature>
<dbReference type="Gene3D" id="2.40.50.140">
    <property type="entry name" value="Nucleic acid-binding proteins"/>
    <property type="match status" value="1"/>
</dbReference>
<dbReference type="InterPro" id="IPR013839">
    <property type="entry name" value="DNAligase_adenylation"/>
</dbReference>
<dbReference type="GO" id="GO:0006281">
    <property type="term" value="P:DNA repair"/>
    <property type="evidence" value="ECO:0007669"/>
    <property type="project" value="UniProtKB-KW"/>
</dbReference>
<evidence type="ECO:0000256" key="10">
    <source>
        <dbReference type="ARBA" id="ARBA00023027"/>
    </source>
</evidence>
<dbReference type="GO" id="GO:0003677">
    <property type="term" value="F:DNA binding"/>
    <property type="evidence" value="ECO:0007669"/>
    <property type="project" value="InterPro"/>
</dbReference>
<evidence type="ECO:0000259" key="16">
    <source>
        <dbReference type="PROSITE" id="PS50172"/>
    </source>
</evidence>
<dbReference type="SMART" id="SM00292">
    <property type="entry name" value="BRCT"/>
    <property type="match status" value="1"/>
</dbReference>
<name>A0A839HFQ7_9GAMM</name>
<dbReference type="InterPro" id="IPR033136">
    <property type="entry name" value="DNA_ligase_CS"/>
</dbReference>
<dbReference type="GO" id="GO:0006260">
    <property type="term" value="P:DNA replication"/>
    <property type="evidence" value="ECO:0007669"/>
    <property type="project" value="UniProtKB-KW"/>
</dbReference>
<dbReference type="Pfam" id="PF14520">
    <property type="entry name" value="HHH_5"/>
    <property type="match status" value="1"/>
</dbReference>
<dbReference type="InterPro" id="IPR003583">
    <property type="entry name" value="Hlx-hairpin-Hlx_DNA-bd_motif"/>
</dbReference>
<keyword evidence="14" id="KW-0464">Manganese</keyword>
<dbReference type="PIRSF" id="PIRSF001604">
    <property type="entry name" value="LigA"/>
    <property type="match status" value="1"/>
</dbReference>
<dbReference type="RefSeq" id="WP_182582394.1">
    <property type="nucleotide sequence ID" value="NZ_JABVCQ010000005.1"/>
</dbReference>
<evidence type="ECO:0000256" key="3">
    <source>
        <dbReference type="ARBA" id="ARBA00013308"/>
    </source>
</evidence>
<comment type="function">
    <text evidence="1 14">DNA ligase that catalyzes the formation of phosphodiester linkages between 5'-phosphoryl and 3'-hydroxyl groups in double-stranded DNA using NAD as a coenzyme and as the energy source for the reaction. It is essential for DNA replication and repair of damaged DNA.</text>
</comment>
<protein>
    <recommendedName>
        <fullName evidence="3 14">DNA ligase</fullName>
        <ecNumber evidence="2 14">6.5.1.2</ecNumber>
    </recommendedName>
    <alternativeName>
        <fullName evidence="14">Polydeoxyribonucleotide synthase [NAD(+)]</fullName>
    </alternativeName>
</protein>
<comment type="cofactor">
    <cofactor evidence="14">
        <name>Mg(2+)</name>
        <dbReference type="ChEBI" id="CHEBI:18420"/>
    </cofactor>
    <cofactor evidence="14">
        <name>Mn(2+)</name>
        <dbReference type="ChEBI" id="CHEBI:29035"/>
    </cofactor>
</comment>
<evidence type="ECO:0000256" key="9">
    <source>
        <dbReference type="ARBA" id="ARBA00022842"/>
    </source>
</evidence>
<evidence type="ECO:0000256" key="5">
    <source>
        <dbReference type="ARBA" id="ARBA00022705"/>
    </source>
</evidence>
<dbReference type="HAMAP" id="MF_01588">
    <property type="entry name" value="DNA_ligase_A"/>
    <property type="match status" value="1"/>
</dbReference>
<dbReference type="Pfam" id="PF01653">
    <property type="entry name" value="DNA_ligase_aden"/>
    <property type="match status" value="1"/>
</dbReference>
<evidence type="ECO:0000313" key="17">
    <source>
        <dbReference type="EMBL" id="MBB1125212.1"/>
    </source>
</evidence>
<comment type="catalytic activity">
    <reaction evidence="12 14 15">
        <text>NAD(+) + (deoxyribonucleotide)n-3'-hydroxyl + 5'-phospho-(deoxyribonucleotide)m = (deoxyribonucleotide)n+m + AMP + beta-nicotinamide D-nucleotide.</text>
        <dbReference type="EC" id="6.5.1.2"/>
    </reaction>
</comment>
<keyword evidence="5 14" id="KW-0235">DNA replication</keyword>
<dbReference type="SMART" id="SM00532">
    <property type="entry name" value="LIGANc"/>
    <property type="match status" value="1"/>
</dbReference>
<dbReference type="SUPFAM" id="SSF50249">
    <property type="entry name" value="Nucleic acid-binding proteins"/>
    <property type="match status" value="1"/>
</dbReference>
<dbReference type="GO" id="GO:0003911">
    <property type="term" value="F:DNA ligase (NAD+) activity"/>
    <property type="evidence" value="ECO:0007669"/>
    <property type="project" value="UniProtKB-UniRule"/>
</dbReference>
<dbReference type="AlphaFoldDB" id="A0A839HFQ7"/>
<dbReference type="InterPro" id="IPR004150">
    <property type="entry name" value="NAD_DNA_ligase_OB"/>
</dbReference>
<feature type="binding site" evidence="14">
    <location>
        <position position="441"/>
    </location>
    <ligand>
        <name>Zn(2+)</name>
        <dbReference type="ChEBI" id="CHEBI:29105"/>
    </ligand>
</feature>
<keyword evidence="10 14" id="KW-0520">NAD</keyword>
<feature type="binding site" evidence="14">
    <location>
        <position position="119"/>
    </location>
    <ligand>
        <name>NAD(+)</name>
        <dbReference type="ChEBI" id="CHEBI:57540"/>
    </ligand>
</feature>
<evidence type="ECO:0000256" key="15">
    <source>
        <dbReference type="RuleBase" id="RU000618"/>
    </source>
</evidence>
<dbReference type="InterPro" id="IPR001679">
    <property type="entry name" value="DNA_ligase"/>
</dbReference>
<dbReference type="Gene3D" id="3.30.470.30">
    <property type="entry name" value="DNA ligase/mRNA capping enzyme"/>
    <property type="match status" value="1"/>
</dbReference>
<keyword evidence="8 14" id="KW-0862">Zinc</keyword>
<dbReference type="InterPro" id="IPR018239">
    <property type="entry name" value="DNA_ligase_AS"/>
</dbReference>
<dbReference type="Pfam" id="PF12826">
    <property type="entry name" value="HHH_2"/>
    <property type="match status" value="1"/>
</dbReference>
<dbReference type="PROSITE" id="PS01056">
    <property type="entry name" value="DNA_LIGASE_N2"/>
    <property type="match status" value="1"/>
</dbReference>
<feature type="binding site" evidence="14">
    <location>
        <position position="299"/>
    </location>
    <ligand>
        <name>NAD(+)</name>
        <dbReference type="ChEBI" id="CHEBI:57540"/>
    </ligand>
</feature>
<dbReference type="Proteomes" id="UP000548632">
    <property type="component" value="Unassembled WGS sequence"/>
</dbReference>
<dbReference type="Gene3D" id="1.10.150.20">
    <property type="entry name" value="5' to 3' exonuclease, C-terminal subdomain"/>
    <property type="match status" value="2"/>
</dbReference>
<dbReference type="PANTHER" id="PTHR23389:SF9">
    <property type="entry name" value="DNA LIGASE"/>
    <property type="match status" value="1"/>
</dbReference>
<dbReference type="InterPro" id="IPR010994">
    <property type="entry name" value="RuvA_2-like"/>
</dbReference>
<feature type="binding site" evidence="14">
    <location>
        <begin position="36"/>
        <end position="40"/>
    </location>
    <ligand>
        <name>NAD(+)</name>
        <dbReference type="ChEBI" id="CHEBI:57540"/>
    </ligand>
</feature>
<feature type="binding site" evidence="14">
    <location>
        <position position="323"/>
    </location>
    <ligand>
        <name>NAD(+)</name>
        <dbReference type="ChEBI" id="CHEBI:57540"/>
    </ligand>
</feature>
<keyword evidence="18" id="KW-1185">Reference proteome</keyword>
<keyword evidence="11 14" id="KW-0234">DNA repair</keyword>
<feature type="binding site" evidence="14">
    <location>
        <position position="179"/>
    </location>
    <ligand>
        <name>NAD(+)</name>
        <dbReference type="ChEBI" id="CHEBI:57540"/>
    </ligand>
</feature>
<dbReference type="GO" id="GO:0005829">
    <property type="term" value="C:cytosol"/>
    <property type="evidence" value="ECO:0007669"/>
    <property type="project" value="TreeGrafter"/>
</dbReference>
<dbReference type="NCBIfam" id="TIGR00575">
    <property type="entry name" value="dnlj"/>
    <property type="match status" value="1"/>
</dbReference>
<dbReference type="EMBL" id="JABVCQ010000005">
    <property type="protein sequence ID" value="MBB1125212.1"/>
    <property type="molecule type" value="Genomic_DNA"/>
</dbReference>
<dbReference type="NCBIfam" id="NF005932">
    <property type="entry name" value="PRK07956.1"/>
    <property type="match status" value="1"/>
</dbReference>
<dbReference type="InterPro" id="IPR041663">
    <property type="entry name" value="DisA/LigA_HHH"/>
</dbReference>
<dbReference type="SUPFAM" id="SSF56091">
    <property type="entry name" value="DNA ligase/mRNA capping enzyme, catalytic domain"/>
    <property type="match status" value="1"/>
</dbReference>
<evidence type="ECO:0000256" key="7">
    <source>
        <dbReference type="ARBA" id="ARBA00022763"/>
    </source>
</evidence>
<dbReference type="Gene3D" id="3.40.50.10190">
    <property type="entry name" value="BRCT domain"/>
    <property type="match status" value="1"/>
</dbReference>
<dbReference type="SMART" id="SM00278">
    <property type="entry name" value="HhH1"/>
    <property type="match status" value="3"/>
</dbReference>
<comment type="caution">
    <text evidence="14">Lacks conserved residue(s) required for the propagation of feature annotation.</text>
</comment>
<dbReference type="InterPro" id="IPR001357">
    <property type="entry name" value="BRCT_dom"/>
</dbReference>
<dbReference type="FunFam" id="1.10.150.20:FF:000006">
    <property type="entry name" value="DNA ligase"/>
    <property type="match status" value="1"/>
</dbReference>
<evidence type="ECO:0000256" key="1">
    <source>
        <dbReference type="ARBA" id="ARBA00004067"/>
    </source>
</evidence>
<dbReference type="FunFam" id="2.40.50.140:FF:000012">
    <property type="entry name" value="DNA ligase"/>
    <property type="match status" value="1"/>
</dbReference>
<feature type="domain" description="BRCT" evidence="16">
    <location>
        <begin position="610"/>
        <end position="689"/>
    </location>
</feature>
<dbReference type="InterPro" id="IPR036420">
    <property type="entry name" value="BRCT_dom_sf"/>
</dbReference>
<dbReference type="FunFam" id="3.30.470.30:FF:000001">
    <property type="entry name" value="DNA ligase"/>
    <property type="match status" value="1"/>
</dbReference>
<feature type="binding site" evidence="14">
    <location>
        <position position="417"/>
    </location>
    <ligand>
        <name>Zn(2+)</name>
        <dbReference type="ChEBI" id="CHEBI:29105"/>
    </ligand>
</feature>
<sequence length="697" mass="75314">MNTVPADLVMRAADLRRLIAHHDHCYHVLAAPAISDAEYDLLWQELVTLERDYPALRQPDSPTQRVGGTPLPALVEIAHLVPMLSLDNAFDETEFAAFDRRLTTKLSADPAAALTYSAEPKLDGLAVSICYEHGQLTRAATRGDGYHGEDVTAQVRTIRNLPQQLTGESWPALLEVRGEVLMTLEDFAILNAAAIAAGRRPLANPRNAAAGSLRRLETTTKQRRLTFYCYGVARTSAEVSAADWLTQQSQCLAQLAAWGLPIVPGTQVVTGYAAALSYYHELRAQREQLPYLIDGAVFKLNDRAAQQQLGESERMPRWAIAFKFPPEQLPTIVEAVMFQVGRTGAITPVAQLQPVQLTGVTVTRATLHNGDELLRKDVRVGDTVIVRRAGDVIPEIVEVVLDRRPPTAQVVTLPSICPICGAAVVRDADAVVVRCQAGLSCPAQRKQAVLHFASRRALDIDGLGEQLVDQLIERELVRDPADLYALTAEDVAQLPRMGKKSAANLIAALDRSRTTTLARLLFGLGIREVGEATAKLLARHVGGDLDKLMHTSAAELQAIDGVGPTIAQFISDFFAESRNQAVIARLREPAGAGLQWPIDSAPVTEPSAASAELPLAGLTVVITGQLSQPRSEIAEQLTALGARVSGSVSSRTDYLLAGDKAGSKLTRAQALGVAVLDEAALTDLIRSRQDRQLSRPD</sequence>
<organism evidence="17 18">
    <name type="scientific">Thiospirillum jenense</name>
    <dbReference type="NCBI Taxonomy" id="1653858"/>
    <lineage>
        <taxon>Bacteria</taxon>
        <taxon>Pseudomonadati</taxon>
        <taxon>Pseudomonadota</taxon>
        <taxon>Gammaproteobacteria</taxon>
        <taxon>Chromatiales</taxon>
        <taxon>Chromatiaceae</taxon>
        <taxon>Thiospirillum</taxon>
    </lineage>
</organism>
<feature type="binding site" evidence="14">
    <location>
        <position position="420"/>
    </location>
    <ligand>
        <name>Zn(2+)</name>
        <dbReference type="ChEBI" id="CHEBI:29105"/>
    </ligand>
</feature>
<dbReference type="EC" id="6.5.1.2" evidence="2 14"/>
<dbReference type="SUPFAM" id="SSF47781">
    <property type="entry name" value="RuvA domain 2-like"/>
    <property type="match status" value="1"/>
</dbReference>
<evidence type="ECO:0000313" key="18">
    <source>
        <dbReference type="Proteomes" id="UP000548632"/>
    </source>
</evidence>
<keyword evidence="9 14" id="KW-0460">Magnesium</keyword>
<dbReference type="Gene3D" id="1.10.287.610">
    <property type="entry name" value="Helix hairpin bin"/>
    <property type="match status" value="1"/>
</dbReference>
<comment type="similarity">
    <text evidence="13 14">Belongs to the NAD-dependent DNA ligase family. LigA subfamily.</text>
</comment>
<dbReference type="InterPro" id="IPR004149">
    <property type="entry name" value="Znf_DNAligase_C4"/>
</dbReference>
<keyword evidence="7 14" id="KW-0227">DNA damage</keyword>
<gene>
    <name evidence="14 17" type="primary">ligA</name>
    <name evidence="17" type="ORF">HUK38_03075</name>
</gene>
<dbReference type="CDD" id="cd17748">
    <property type="entry name" value="BRCT_DNA_ligase_like"/>
    <property type="match status" value="1"/>
</dbReference>
<dbReference type="CDD" id="cd00114">
    <property type="entry name" value="LIGANc"/>
    <property type="match status" value="1"/>
</dbReference>
<dbReference type="PANTHER" id="PTHR23389">
    <property type="entry name" value="CHROMOSOME TRANSMISSION FIDELITY FACTOR 18"/>
    <property type="match status" value="1"/>
</dbReference>
<dbReference type="Gene3D" id="6.20.10.30">
    <property type="match status" value="1"/>
</dbReference>
<evidence type="ECO:0000256" key="2">
    <source>
        <dbReference type="ARBA" id="ARBA00012722"/>
    </source>
</evidence>
<proteinExistence type="inferred from homology"/>
<keyword evidence="6 14" id="KW-0479">Metal-binding</keyword>
<dbReference type="Pfam" id="PF03120">
    <property type="entry name" value="OB_DNA_ligase"/>
    <property type="match status" value="1"/>
</dbReference>
<reference evidence="17 18" key="1">
    <citation type="journal article" date="2020" name="Arch. Microbiol.">
        <title>The genome sequence of the giant phototrophic gammaproteobacterium Thiospirillum jenense gives insight into its physiological properties and phylogenetic relationships.</title>
        <authorList>
            <person name="Imhoff J.F."/>
            <person name="Meyer T.E."/>
            <person name="Kyndt J.A."/>
        </authorList>
    </citation>
    <scope>NUCLEOTIDE SEQUENCE [LARGE SCALE GENOMIC DNA]</scope>
    <source>
        <strain evidence="17 18">DSM 216</strain>
    </source>
</reference>
<evidence type="ECO:0000256" key="13">
    <source>
        <dbReference type="ARBA" id="ARBA00060881"/>
    </source>
</evidence>
<evidence type="ECO:0000256" key="11">
    <source>
        <dbReference type="ARBA" id="ARBA00023204"/>
    </source>
</evidence>
<feature type="active site" description="N6-AMP-lysine intermediate" evidence="14">
    <location>
        <position position="121"/>
    </location>
</feature>
<dbReference type="PROSITE" id="PS01055">
    <property type="entry name" value="DNA_LIGASE_N1"/>
    <property type="match status" value="1"/>
</dbReference>
<dbReference type="PROSITE" id="PS50172">
    <property type="entry name" value="BRCT"/>
    <property type="match status" value="1"/>
</dbReference>